<name>A0ACC2J1S3_9PEZI</name>
<organism evidence="1 2">
    <name type="scientific">Nemania bipapillata</name>
    <dbReference type="NCBI Taxonomy" id="110536"/>
    <lineage>
        <taxon>Eukaryota</taxon>
        <taxon>Fungi</taxon>
        <taxon>Dikarya</taxon>
        <taxon>Ascomycota</taxon>
        <taxon>Pezizomycotina</taxon>
        <taxon>Sordariomycetes</taxon>
        <taxon>Xylariomycetidae</taxon>
        <taxon>Xylariales</taxon>
        <taxon>Xylariaceae</taxon>
        <taxon>Nemania</taxon>
    </lineage>
</organism>
<reference evidence="1" key="1">
    <citation type="submission" date="2022-11" db="EMBL/GenBank/DDBJ databases">
        <title>Genome Sequence of Nemania bipapillata.</title>
        <authorList>
            <person name="Buettner E."/>
        </authorList>
    </citation>
    <scope>NUCLEOTIDE SEQUENCE</scope>
    <source>
        <strain evidence="1">CP14</strain>
    </source>
</reference>
<proteinExistence type="predicted"/>
<sequence>MSSPAHLDQTGSSTPSVADLLDPLHSQIRELMKIAGTAGLSLGVYRRGEPAYYANFGYRDIHEKLPVTERTVFAGCSLTKLFTALSMALVVDDESNDINWDTRIKDVLPDFAPVDFNMREQMTITDVLSHRTGMSIGNFYLGSDNNMLIAHKDSIKFLNDQVPINPFRSKMQYNNLGFEIAGLVIDKVAGSWADIFRQKFFAPLGMKRSFAGRPPPETENVAKAYNTLESAHPGSLPGALSAITMIPELETAIVVMTNTLALNDCPDWVTQLIIEQLLDAPQRNDYIAAAKSSAAATRQWYPNTLRALSEEHKTRRAAKPLDAYTGTYWNKQKYLKVEVTLEDGRLYWAIQGLETEKFELTHFDGDTFSWLRPRDYLAERGRWPEDPPVFWKLKFSTYDGSEVISTLNWVHDPDVLSGEDFVREI</sequence>
<accession>A0ACC2J1S3</accession>
<gene>
    <name evidence="1" type="ORF">ONZ43_g2154</name>
</gene>
<dbReference type="EMBL" id="JAPESX010000425">
    <property type="protein sequence ID" value="KAJ8121375.1"/>
    <property type="molecule type" value="Genomic_DNA"/>
</dbReference>
<comment type="caution">
    <text evidence="1">The sequence shown here is derived from an EMBL/GenBank/DDBJ whole genome shotgun (WGS) entry which is preliminary data.</text>
</comment>
<dbReference type="Proteomes" id="UP001153334">
    <property type="component" value="Unassembled WGS sequence"/>
</dbReference>
<evidence type="ECO:0000313" key="1">
    <source>
        <dbReference type="EMBL" id="KAJ8121375.1"/>
    </source>
</evidence>
<evidence type="ECO:0000313" key="2">
    <source>
        <dbReference type="Proteomes" id="UP001153334"/>
    </source>
</evidence>
<protein>
    <submittedName>
        <fullName evidence="1">Uncharacterized protein</fullName>
    </submittedName>
</protein>
<keyword evidence="2" id="KW-1185">Reference proteome</keyword>